<name>A0A0F9PUT6_9ZZZZ</name>
<accession>A0A0F9PUT6</accession>
<dbReference type="EMBL" id="LAZR01002138">
    <property type="protein sequence ID" value="KKN33954.1"/>
    <property type="molecule type" value="Genomic_DNA"/>
</dbReference>
<gene>
    <name evidence="2" type="ORF">LCGC14_0798720</name>
</gene>
<protein>
    <submittedName>
        <fullName evidence="2">Uncharacterized protein</fullName>
    </submittedName>
</protein>
<feature type="region of interest" description="Disordered" evidence="1">
    <location>
        <begin position="1"/>
        <end position="37"/>
    </location>
</feature>
<reference evidence="2" key="1">
    <citation type="journal article" date="2015" name="Nature">
        <title>Complex archaea that bridge the gap between prokaryotes and eukaryotes.</title>
        <authorList>
            <person name="Spang A."/>
            <person name="Saw J.H."/>
            <person name="Jorgensen S.L."/>
            <person name="Zaremba-Niedzwiedzka K."/>
            <person name="Martijn J."/>
            <person name="Lind A.E."/>
            <person name="van Eijk R."/>
            <person name="Schleper C."/>
            <person name="Guy L."/>
            <person name="Ettema T.J."/>
        </authorList>
    </citation>
    <scope>NUCLEOTIDE SEQUENCE</scope>
</reference>
<organism evidence="2">
    <name type="scientific">marine sediment metagenome</name>
    <dbReference type="NCBI Taxonomy" id="412755"/>
    <lineage>
        <taxon>unclassified sequences</taxon>
        <taxon>metagenomes</taxon>
        <taxon>ecological metagenomes</taxon>
    </lineage>
</organism>
<dbReference type="AlphaFoldDB" id="A0A0F9PUT6"/>
<comment type="caution">
    <text evidence="2">The sequence shown here is derived from an EMBL/GenBank/DDBJ whole genome shotgun (WGS) entry which is preliminary data.</text>
</comment>
<evidence type="ECO:0000313" key="2">
    <source>
        <dbReference type="EMBL" id="KKN33954.1"/>
    </source>
</evidence>
<proteinExistence type="predicted"/>
<sequence length="150" mass="17042">MDGRDTGESPPGGAPKVDLGTYAVNGTPPPGEAPTNEAGCDITEGIHGGTCALCLKARIAWMEHNLDAMEQHVEAFRKRVFEQGQRIVELERNDKRQRRHVDQADKMWCKALDGWEKAEYWAHRWKALAKWQHGRERDARTSSRAFEDDE</sequence>
<evidence type="ECO:0000256" key="1">
    <source>
        <dbReference type="SAM" id="MobiDB-lite"/>
    </source>
</evidence>